<dbReference type="InterPro" id="IPR009003">
    <property type="entry name" value="Peptidase_S1_PA"/>
</dbReference>
<evidence type="ECO:0000313" key="2">
    <source>
        <dbReference type="EMBL" id="GLC56249.1"/>
    </source>
</evidence>
<sequence length="923" mass="94775">MVFHSACWTHPCGSVWMKGASPRGSSGVSDWPGMALRRPHQLGSGPHDRHQQAAAPCRLCHQTRGTGLRATAGHRAVGRSARSRSSSGGGAAQDMSWRVVESAALGRGRAEFYSPGSGADSAVGGGDGDAWDAGDADELEVDEEEDADGAEEGDEGEEGEEEEDDAGALARSVVQVRTLHRVPNFSRPWEEGHDAESSSSGFVVAAAVVPEPGAPPRRQLLLMTTAGAVEHARKVEVCRAADDATPYTASVAAVCLDLDVALLRVDEPGFWGLPDSDEGGGGGGGRRHSRGRGRRAPAGGPSEGAVAGGGSGLVPLQLDRGLPHLRKPVVMAGFPLGGGSLCVTSGVVSRIEVIEYSHAGRALLALQVDAPLNNGGWGGPALCPSSGRCVGMAFQKFASQTWMERYDDAAAEVYGGEGDEDDGGGGGGDEGDDGDDGGGGGGHGQDYDEDAENIGYLVPAQLLQLVLDDYSRAMSHQQASTSAPGATPAAAGRGARRGSAGARASRAGSGGGSATAGASSSSSETRGSAPVYLDGRPRLGLRYQRLESPVLRRSLGMAAGESGVLVTGVDPTGSAARLVQVHDVLLAVGGRQVSNDGTTVLRPGQRVLFGHWSAVANVGDPLTITVLRGGTRLELSLRLRGAGEPFLPVSLGPGRRPQFLVVGPLVFAAFSLPYWFELMAAQQQAGSNRAARRRLSSGLVPVLAALEWGLPAEDDGEEVVLLTEVLECGSGGADEGEGEGGQEEEEEGEDDDEVSASPDGVPVASEAAAWSQLLQSPGRLATVNGQQVRNLAQLAAAVVRASTSASASAADGSEQQPHHFLRLGLEPSGRGAPGSSSSSSDGGSSSSSGPGVTVAGRLVVLDASSLAADTKAVLRHHSMAAAMSADLRRRLATNWPFEASHQAHGASRQRRQQGRRVALSGRR</sequence>
<feature type="region of interest" description="Disordered" evidence="1">
    <location>
        <begin position="414"/>
        <end position="449"/>
    </location>
</feature>
<feature type="region of interest" description="Disordered" evidence="1">
    <location>
        <begin position="476"/>
        <end position="533"/>
    </location>
</feature>
<dbReference type="AlphaFoldDB" id="A0A9W6F4S9"/>
<dbReference type="InterPro" id="IPR043504">
    <property type="entry name" value="Peptidase_S1_PA_chymotrypsin"/>
</dbReference>
<dbReference type="SUPFAM" id="SSF50494">
    <property type="entry name" value="Trypsin-like serine proteases"/>
    <property type="match status" value="1"/>
</dbReference>
<feature type="compositionally biased region" description="Low complexity" evidence="1">
    <location>
        <begin position="296"/>
        <end position="305"/>
    </location>
</feature>
<feature type="region of interest" description="Disordered" evidence="1">
    <location>
        <begin position="898"/>
        <end position="923"/>
    </location>
</feature>
<feature type="region of interest" description="Disordered" evidence="1">
    <location>
        <begin position="112"/>
        <end position="168"/>
    </location>
</feature>
<dbReference type="SUPFAM" id="SSF50156">
    <property type="entry name" value="PDZ domain-like"/>
    <property type="match status" value="1"/>
</dbReference>
<dbReference type="Gene3D" id="3.20.190.20">
    <property type="match status" value="1"/>
</dbReference>
<feature type="compositionally biased region" description="Low complexity" evidence="1">
    <location>
        <begin position="827"/>
        <end position="851"/>
    </location>
</feature>
<feature type="compositionally biased region" description="Acidic residues" evidence="1">
    <location>
        <begin position="734"/>
        <end position="754"/>
    </location>
</feature>
<feature type="compositionally biased region" description="Basic residues" evidence="1">
    <location>
        <begin position="285"/>
        <end position="295"/>
    </location>
</feature>
<feature type="region of interest" description="Disordered" evidence="1">
    <location>
        <begin position="729"/>
        <end position="762"/>
    </location>
</feature>
<feature type="region of interest" description="Disordered" evidence="1">
    <location>
        <begin position="273"/>
        <end position="310"/>
    </location>
</feature>
<dbReference type="EMBL" id="BRXU01000015">
    <property type="protein sequence ID" value="GLC56249.1"/>
    <property type="molecule type" value="Genomic_DNA"/>
</dbReference>
<feature type="compositionally biased region" description="Low complexity" evidence="1">
    <location>
        <begin position="515"/>
        <end position="530"/>
    </location>
</feature>
<feature type="compositionally biased region" description="Acidic residues" evidence="1">
    <location>
        <begin position="417"/>
        <end position="436"/>
    </location>
</feature>
<proteinExistence type="predicted"/>
<dbReference type="InterPro" id="IPR036034">
    <property type="entry name" value="PDZ_sf"/>
</dbReference>
<dbReference type="GO" id="GO:0004252">
    <property type="term" value="F:serine-type endopeptidase activity"/>
    <property type="evidence" value="ECO:0007669"/>
    <property type="project" value="TreeGrafter"/>
</dbReference>
<protein>
    <recommendedName>
        <fullName evidence="4">PDZ domain-containing protein</fullName>
    </recommendedName>
</protein>
<feature type="compositionally biased region" description="Low complexity" evidence="1">
    <location>
        <begin position="73"/>
        <end position="86"/>
    </location>
</feature>
<feature type="region of interest" description="Disordered" evidence="1">
    <location>
        <begin position="71"/>
        <end position="94"/>
    </location>
</feature>
<gene>
    <name evidence="2" type="primary">PLEST001760</name>
    <name evidence="2" type="ORF">PLESTB_001084500</name>
</gene>
<evidence type="ECO:0000313" key="3">
    <source>
        <dbReference type="Proteomes" id="UP001165080"/>
    </source>
</evidence>
<dbReference type="InterPro" id="IPR046449">
    <property type="entry name" value="DEGP_PDZ_sf"/>
</dbReference>
<evidence type="ECO:0000256" key="1">
    <source>
        <dbReference type="SAM" id="MobiDB-lite"/>
    </source>
</evidence>
<reference evidence="2 3" key="1">
    <citation type="journal article" date="2023" name="Commun. Biol.">
        <title>Reorganization of the ancestral sex-determining regions during the evolution of trioecy in Pleodorina starrii.</title>
        <authorList>
            <person name="Takahashi K."/>
            <person name="Suzuki S."/>
            <person name="Kawai-Toyooka H."/>
            <person name="Yamamoto K."/>
            <person name="Hamaji T."/>
            <person name="Ootsuki R."/>
            <person name="Yamaguchi H."/>
            <person name="Kawachi M."/>
            <person name="Higashiyama T."/>
            <person name="Nozaki H."/>
        </authorList>
    </citation>
    <scope>NUCLEOTIDE SEQUENCE [LARGE SCALE GENOMIC DNA]</scope>
    <source>
        <strain evidence="2 3">NIES-4479</strain>
    </source>
</reference>
<dbReference type="OrthoDB" id="546496at2759"/>
<dbReference type="PANTHER" id="PTHR45980:SF18">
    <property type="entry name" value="PROTEASE DO-LIKE 9"/>
    <property type="match status" value="1"/>
</dbReference>
<dbReference type="Gene3D" id="2.40.10.10">
    <property type="entry name" value="Trypsin-like serine proteases"/>
    <property type="match status" value="2"/>
</dbReference>
<evidence type="ECO:0008006" key="4">
    <source>
        <dbReference type="Google" id="ProtNLM"/>
    </source>
</evidence>
<comment type="caution">
    <text evidence="2">The sequence shown here is derived from an EMBL/GenBank/DDBJ whole genome shotgun (WGS) entry which is preliminary data.</text>
</comment>
<name>A0A9W6F4S9_9CHLO</name>
<accession>A0A9W6F4S9</accession>
<keyword evidence="3" id="KW-1185">Reference proteome</keyword>
<feature type="compositionally biased region" description="Low complexity" evidence="1">
    <location>
        <begin position="479"/>
        <end position="507"/>
    </location>
</feature>
<dbReference type="Gene3D" id="2.30.42.10">
    <property type="match status" value="1"/>
</dbReference>
<dbReference type="PANTHER" id="PTHR45980">
    <property type="match status" value="1"/>
</dbReference>
<organism evidence="2 3">
    <name type="scientific">Pleodorina starrii</name>
    <dbReference type="NCBI Taxonomy" id="330485"/>
    <lineage>
        <taxon>Eukaryota</taxon>
        <taxon>Viridiplantae</taxon>
        <taxon>Chlorophyta</taxon>
        <taxon>core chlorophytes</taxon>
        <taxon>Chlorophyceae</taxon>
        <taxon>CS clade</taxon>
        <taxon>Chlamydomonadales</taxon>
        <taxon>Volvocaceae</taxon>
        <taxon>Pleodorina</taxon>
    </lineage>
</organism>
<dbReference type="Proteomes" id="UP001165080">
    <property type="component" value="Unassembled WGS sequence"/>
</dbReference>
<feature type="region of interest" description="Disordered" evidence="1">
    <location>
        <begin position="823"/>
        <end position="851"/>
    </location>
</feature>
<feature type="compositionally biased region" description="Acidic residues" evidence="1">
    <location>
        <begin position="129"/>
        <end position="166"/>
    </location>
</feature>